<dbReference type="SUPFAM" id="SSF103473">
    <property type="entry name" value="MFS general substrate transporter"/>
    <property type="match status" value="1"/>
</dbReference>
<name>A0A7C1FQZ4_9CHLR</name>
<dbReference type="EMBL" id="DSMG01000165">
    <property type="protein sequence ID" value="HDX32918.1"/>
    <property type="molecule type" value="Genomic_DNA"/>
</dbReference>
<dbReference type="InterPro" id="IPR020846">
    <property type="entry name" value="MFS_dom"/>
</dbReference>
<comment type="caution">
    <text evidence="8">The sequence shown here is derived from an EMBL/GenBank/DDBJ whole genome shotgun (WGS) entry which is preliminary data.</text>
</comment>
<evidence type="ECO:0000256" key="1">
    <source>
        <dbReference type="ARBA" id="ARBA00004651"/>
    </source>
</evidence>
<feature type="transmembrane region" description="Helical" evidence="6">
    <location>
        <begin position="395"/>
        <end position="414"/>
    </location>
</feature>
<evidence type="ECO:0000259" key="7">
    <source>
        <dbReference type="PROSITE" id="PS50850"/>
    </source>
</evidence>
<evidence type="ECO:0000313" key="8">
    <source>
        <dbReference type="EMBL" id="HDX32918.1"/>
    </source>
</evidence>
<proteinExistence type="inferred from homology"/>
<feature type="transmembrane region" description="Helical" evidence="6">
    <location>
        <begin position="153"/>
        <end position="175"/>
    </location>
</feature>
<evidence type="ECO:0000256" key="4">
    <source>
        <dbReference type="ARBA" id="ARBA00022989"/>
    </source>
</evidence>
<dbReference type="Gene3D" id="1.20.1250.20">
    <property type="entry name" value="MFS general substrate transporter like domains"/>
    <property type="match status" value="1"/>
</dbReference>
<feature type="transmembrane region" description="Helical" evidence="6">
    <location>
        <begin position="305"/>
        <end position="323"/>
    </location>
</feature>
<reference evidence="8" key="1">
    <citation type="journal article" date="2020" name="mSystems">
        <title>Genome- and Community-Level Interaction Insights into Carbon Utilization and Element Cycling Functions of Hydrothermarchaeota in Hydrothermal Sediment.</title>
        <authorList>
            <person name="Zhou Z."/>
            <person name="Liu Y."/>
            <person name="Xu W."/>
            <person name="Pan J."/>
            <person name="Luo Z.H."/>
            <person name="Li M."/>
        </authorList>
    </citation>
    <scope>NUCLEOTIDE SEQUENCE [LARGE SCALE GENOMIC DNA]</scope>
    <source>
        <strain evidence="8">SpSt-289</strain>
    </source>
</reference>
<dbReference type="PROSITE" id="PS00216">
    <property type="entry name" value="SUGAR_TRANSPORT_1"/>
    <property type="match status" value="1"/>
</dbReference>
<feature type="transmembrane region" description="Helical" evidence="6">
    <location>
        <begin position="329"/>
        <end position="351"/>
    </location>
</feature>
<gene>
    <name evidence="8" type="ORF">ENQ20_15730</name>
</gene>
<feature type="domain" description="Major facilitator superfamily (MFS) profile" evidence="7">
    <location>
        <begin position="9"/>
        <end position="419"/>
    </location>
</feature>
<dbReference type="InterPro" id="IPR005829">
    <property type="entry name" value="Sugar_transporter_CS"/>
</dbReference>
<feature type="transmembrane region" description="Helical" evidence="6">
    <location>
        <begin position="43"/>
        <end position="63"/>
    </location>
</feature>
<dbReference type="GO" id="GO:0022857">
    <property type="term" value="F:transmembrane transporter activity"/>
    <property type="evidence" value="ECO:0007669"/>
    <property type="project" value="InterPro"/>
</dbReference>
<keyword evidence="3 6" id="KW-0812">Transmembrane</keyword>
<dbReference type="InterPro" id="IPR001958">
    <property type="entry name" value="Tet-R_TetA/multi-R_MdtG-like"/>
</dbReference>
<dbReference type="PANTHER" id="PTHR24002:SF3">
    <property type="entry name" value="SOLUTE CARRIER FAMILY 22 MEMBER 18"/>
    <property type="match status" value="1"/>
</dbReference>
<feature type="transmembrane region" description="Helical" evidence="6">
    <location>
        <begin position="274"/>
        <end position="293"/>
    </location>
</feature>
<feature type="transmembrane region" description="Helical" evidence="6">
    <location>
        <begin position="75"/>
        <end position="93"/>
    </location>
</feature>
<dbReference type="InterPro" id="IPR036259">
    <property type="entry name" value="MFS_trans_sf"/>
</dbReference>
<evidence type="ECO:0000256" key="3">
    <source>
        <dbReference type="ARBA" id="ARBA00022692"/>
    </source>
</evidence>
<feature type="transmembrane region" description="Helical" evidence="6">
    <location>
        <begin position="243"/>
        <end position="262"/>
    </location>
</feature>
<dbReference type="PROSITE" id="PS50850">
    <property type="entry name" value="MFS"/>
    <property type="match status" value="1"/>
</dbReference>
<comment type="subcellular location">
    <subcellularLocation>
        <location evidence="1">Cell membrane</location>
        <topology evidence="1">Multi-pass membrane protein</topology>
    </subcellularLocation>
</comment>
<dbReference type="AlphaFoldDB" id="A0A7C1FQZ4"/>
<dbReference type="PRINTS" id="PR01035">
    <property type="entry name" value="TCRTETA"/>
</dbReference>
<keyword evidence="4 6" id="KW-1133">Transmembrane helix</keyword>
<dbReference type="InterPro" id="IPR011701">
    <property type="entry name" value="MFS"/>
</dbReference>
<evidence type="ECO:0000256" key="6">
    <source>
        <dbReference type="SAM" id="Phobius"/>
    </source>
</evidence>
<evidence type="ECO:0000256" key="2">
    <source>
        <dbReference type="ARBA" id="ARBA00007520"/>
    </source>
</evidence>
<feature type="transmembrane region" description="Helical" evidence="6">
    <location>
        <begin position="12"/>
        <end position="31"/>
    </location>
</feature>
<feature type="transmembrane region" description="Helical" evidence="6">
    <location>
        <begin position="99"/>
        <end position="122"/>
    </location>
</feature>
<feature type="transmembrane region" description="Helical" evidence="6">
    <location>
        <begin position="181"/>
        <end position="203"/>
    </location>
</feature>
<evidence type="ECO:0000256" key="5">
    <source>
        <dbReference type="ARBA" id="ARBA00023136"/>
    </source>
</evidence>
<comment type="similarity">
    <text evidence="2">Belongs to the major facilitator superfamily. TCR/Tet family.</text>
</comment>
<organism evidence="8">
    <name type="scientific">Caldilinea aerophila</name>
    <dbReference type="NCBI Taxonomy" id="133453"/>
    <lineage>
        <taxon>Bacteria</taxon>
        <taxon>Bacillati</taxon>
        <taxon>Chloroflexota</taxon>
        <taxon>Caldilineae</taxon>
        <taxon>Caldilineales</taxon>
        <taxon>Caldilineaceae</taxon>
        <taxon>Caldilinea</taxon>
    </lineage>
</organism>
<keyword evidence="5 6" id="KW-0472">Membrane</keyword>
<sequence>MRARAGQNRLLTIFLIVFVDLLGFSLILPLLPYYARSYGANEAMIGLLTASYAAAQLIGAPVLGRLSDRYGRRPILLISIAGTAIGFLLLGVAETLGRSIGVAFFGANLAAINSVVLSLILVSRILDGLTGGNISVAQAYIADVTPPEARGKAFGLIGAAFGLGFIIGPVVGGLLGERFGYTAPAFAALAIASFNLIAVYLFLPESVTLARRAELANRPRPSFSLRALIVALQRPRVGPLFHIRFFFGMAFSMFQSIFAIYASGAPLNLSVEQTGLVLGYVGVLAVLVQGVAIGQLTRRYSDRQLILAASLLMAVALFAWGLVPNLWTLLIVLAPLAFSGGVLNTVINSALSKSVYPEEVGGVLGISASLESLTRVIAPTVGGLLLALARPWGPALFTGVLMLWVASFAWRRLFVNPDPPLQPREETSPYVYLGSSGAAATHP</sequence>
<dbReference type="GO" id="GO:0005886">
    <property type="term" value="C:plasma membrane"/>
    <property type="evidence" value="ECO:0007669"/>
    <property type="project" value="UniProtKB-SubCell"/>
</dbReference>
<dbReference type="PANTHER" id="PTHR24002">
    <property type="entry name" value="SOLUTE CARRIER FAMILY 22 MEMBER 18"/>
    <property type="match status" value="1"/>
</dbReference>
<dbReference type="Pfam" id="PF07690">
    <property type="entry name" value="MFS_1"/>
    <property type="match status" value="1"/>
</dbReference>
<protein>
    <submittedName>
        <fullName evidence="8">MFS transporter</fullName>
    </submittedName>
</protein>
<accession>A0A7C1FQZ4</accession>